<dbReference type="Gene3D" id="2.40.160.10">
    <property type="entry name" value="Porin"/>
    <property type="match status" value="1"/>
</dbReference>
<dbReference type="EMBL" id="NVUL01000130">
    <property type="protein sequence ID" value="PCI73084.1"/>
    <property type="molecule type" value="Genomic_DNA"/>
</dbReference>
<accession>A0A2A4WSB6</accession>
<organism evidence="2 3">
    <name type="scientific">SAR86 cluster bacterium</name>
    <dbReference type="NCBI Taxonomy" id="2030880"/>
    <lineage>
        <taxon>Bacteria</taxon>
        <taxon>Pseudomonadati</taxon>
        <taxon>Pseudomonadota</taxon>
        <taxon>Gammaproteobacteria</taxon>
        <taxon>SAR86 cluster</taxon>
    </lineage>
</organism>
<dbReference type="SUPFAM" id="SSF56935">
    <property type="entry name" value="Porins"/>
    <property type="match status" value="1"/>
</dbReference>
<proteinExistence type="predicted"/>
<dbReference type="Proteomes" id="UP000218767">
    <property type="component" value="Unassembled WGS sequence"/>
</dbReference>
<gene>
    <name evidence="2" type="ORF">COB20_16445</name>
</gene>
<feature type="chain" id="PRO_5012924084" description="Outer membrane protein beta-barrel domain-containing protein" evidence="1">
    <location>
        <begin position="22"/>
        <end position="197"/>
    </location>
</feature>
<reference evidence="3" key="1">
    <citation type="submission" date="2017-08" db="EMBL/GenBank/DDBJ databases">
        <title>A dynamic microbial community with high functional redundancy inhabits the cold, oxic subseafloor aquifer.</title>
        <authorList>
            <person name="Tully B.J."/>
            <person name="Wheat C.G."/>
            <person name="Glazer B.T."/>
            <person name="Huber J.A."/>
        </authorList>
    </citation>
    <scope>NUCLEOTIDE SEQUENCE [LARGE SCALE GENOMIC DNA]</scope>
</reference>
<evidence type="ECO:0000256" key="1">
    <source>
        <dbReference type="SAM" id="SignalP"/>
    </source>
</evidence>
<keyword evidence="1" id="KW-0732">Signal</keyword>
<dbReference type="InterPro" id="IPR023614">
    <property type="entry name" value="Porin_dom_sf"/>
</dbReference>
<comment type="caution">
    <text evidence="2">The sequence shown here is derived from an EMBL/GenBank/DDBJ whole genome shotgun (WGS) entry which is preliminary data.</text>
</comment>
<evidence type="ECO:0000313" key="3">
    <source>
        <dbReference type="Proteomes" id="UP000218767"/>
    </source>
</evidence>
<feature type="signal peptide" evidence="1">
    <location>
        <begin position="1"/>
        <end position="21"/>
    </location>
</feature>
<protein>
    <recommendedName>
        <fullName evidence="4">Outer membrane protein beta-barrel domain-containing protein</fullName>
    </recommendedName>
</protein>
<dbReference type="AlphaFoldDB" id="A0A2A4WSB6"/>
<evidence type="ECO:0000313" key="2">
    <source>
        <dbReference type="EMBL" id="PCI73084.1"/>
    </source>
</evidence>
<sequence>MNIKILSMACVLGSTASWALADEENEHEHGNQSPSYSYLEISSIGYDMDFGGIDVEPDGYKMKLSLSLGDSLFGVIDRSNSDGNFSGASYDLDTEGYGFGLRGDSWFASYTYNTWELSNNEFDVDTIRLGFRNNWTDRLEFNASYSWNNIEDADNDDGFQVGFLYRLGGNFHLVAEYETIGGDLDIDTLTAGIRVTF</sequence>
<evidence type="ECO:0008006" key="4">
    <source>
        <dbReference type="Google" id="ProtNLM"/>
    </source>
</evidence>
<name>A0A2A4WSB6_9GAMM</name>